<protein>
    <recommendedName>
        <fullName evidence="4">DUF4347 domain-containing protein</fullName>
    </recommendedName>
</protein>
<evidence type="ECO:0000256" key="1">
    <source>
        <dbReference type="SAM" id="MobiDB-lite"/>
    </source>
</evidence>
<dbReference type="STRING" id="391625.PPSIR1_05703"/>
<dbReference type="AlphaFoldDB" id="A6FXB3"/>
<reference evidence="2 3" key="1">
    <citation type="submission" date="2007-06" db="EMBL/GenBank/DDBJ databases">
        <authorList>
            <person name="Shimkets L."/>
            <person name="Ferriera S."/>
            <person name="Johnson J."/>
            <person name="Kravitz S."/>
            <person name="Beeson K."/>
            <person name="Sutton G."/>
            <person name="Rogers Y.-H."/>
            <person name="Friedman R."/>
            <person name="Frazier M."/>
            <person name="Venter J.C."/>
        </authorList>
    </citation>
    <scope>NUCLEOTIDE SEQUENCE [LARGE SCALE GENOMIC DNA]</scope>
    <source>
        <strain evidence="2 3">SIR-1</strain>
    </source>
</reference>
<evidence type="ECO:0000313" key="3">
    <source>
        <dbReference type="Proteomes" id="UP000005801"/>
    </source>
</evidence>
<evidence type="ECO:0000313" key="2">
    <source>
        <dbReference type="EMBL" id="EDM81937.1"/>
    </source>
</evidence>
<keyword evidence="3" id="KW-1185">Reference proteome</keyword>
<dbReference type="eggNOG" id="ENOG5031D4X">
    <property type="taxonomic scope" value="Bacteria"/>
</dbReference>
<organism evidence="2 3">
    <name type="scientific">Plesiocystis pacifica SIR-1</name>
    <dbReference type="NCBI Taxonomy" id="391625"/>
    <lineage>
        <taxon>Bacteria</taxon>
        <taxon>Pseudomonadati</taxon>
        <taxon>Myxococcota</taxon>
        <taxon>Polyangia</taxon>
        <taxon>Nannocystales</taxon>
        <taxon>Nannocystaceae</taxon>
        <taxon>Plesiocystis</taxon>
    </lineage>
</organism>
<comment type="caution">
    <text evidence="2">The sequence shown here is derived from an EMBL/GenBank/DDBJ whole genome shotgun (WGS) entry which is preliminary data.</text>
</comment>
<gene>
    <name evidence="2" type="ORF">PPSIR1_05703</name>
</gene>
<feature type="region of interest" description="Disordered" evidence="1">
    <location>
        <begin position="181"/>
        <end position="208"/>
    </location>
</feature>
<proteinExistence type="predicted"/>
<evidence type="ECO:0008006" key="4">
    <source>
        <dbReference type="Google" id="ProtNLM"/>
    </source>
</evidence>
<dbReference type="Proteomes" id="UP000005801">
    <property type="component" value="Unassembled WGS sequence"/>
</dbReference>
<dbReference type="EMBL" id="ABCS01000001">
    <property type="protein sequence ID" value="EDM81937.1"/>
    <property type="molecule type" value="Genomic_DNA"/>
</dbReference>
<name>A6FXB3_9BACT</name>
<accession>A6FXB3</accession>
<sequence length="227" mass="24765">MIYDRTCTRDLLTALDRKTGDSIGARVSRAIGRTAQRLPGPGLSHAWASGGVLYSALGRIDDRKGFDNWGEALRWLADYPGARPIAEIQFWGHGKWGNARMDAEHLGLASLEGEHDHRAPLAAIRDRMVPGTGLWWFRTCETFGAVPGQRFAEGWTDFFGCRAAGHTYIIGPWQSGLHSLGPGERPTWSVEEGLSAGTPEQPTGALWSRPSEPNTISFLHGAVPAGY</sequence>